<protein>
    <submittedName>
        <fullName evidence="1">Uncharacterized protein</fullName>
    </submittedName>
</protein>
<accession>A0ACC3BU26</accession>
<name>A0ACC3BU26_PYRYE</name>
<organism evidence="1 2">
    <name type="scientific">Pyropia yezoensis</name>
    <name type="common">Susabi-nori</name>
    <name type="synonym">Porphyra yezoensis</name>
    <dbReference type="NCBI Taxonomy" id="2788"/>
    <lineage>
        <taxon>Eukaryota</taxon>
        <taxon>Rhodophyta</taxon>
        <taxon>Bangiophyceae</taxon>
        <taxon>Bangiales</taxon>
        <taxon>Bangiaceae</taxon>
        <taxon>Pyropia</taxon>
    </lineage>
</organism>
<proteinExistence type="predicted"/>
<sequence>MGESKLSVTDRLLYLPAHAVAVAGFRKAGNVSVAAAMTAAGATALDGSSPTPNAERTDLKSLYCAITAAVKAMDGKIVRRQGAVDHLTSLVTTNAGQADGLAARMQATASAQASTASTLVEFWERVSEALAVVASGAPTRAVGTNCGESPDGGGDGAAQGVRMAAPVGAVPAGGIVTPVRAVAAGGIVASPVRGGVLASGGMLVADGGARAAVLMSVAAGRAPEAGAARAAGLMPVAAGGAPATEWALSTDRVLGAGESPAANVPPQPSPLPSDGLWAPAPGGMSSAGAPTPGDGSV</sequence>
<evidence type="ECO:0000313" key="2">
    <source>
        <dbReference type="Proteomes" id="UP000798662"/>
    </source>
</evidence>
<evidence type="ECO:0000313" key="1">
    <source>
        <dbReference type="EMBL" id="KAK1861103.1"/>
    </source>
</evidence>
<dbReference type="EMBL" id="CM020618">
    <property type="protein sequence ID" value="KAK1861103.1"/>
    <property type="molecule type" value="Genomic_DNA"/>
</dbReference>
<reference evidence="1" key="1">
    <citation type="submission" date="2019-11" db="EMBL/GenBank/DDBJ databases">
        <title>Nori genome reveals adaptations in red seaweeds to the harsh intertidal environment.</title>
        <authorList>
            <person name="Wang D."/>
            <person name="Mao Y."/>
        </authorList>
    </citation>
    <scope>NUCLEOTIDE SEQUENCE</scope>
    <source>
        <tissue evidence="1">Gametophyte</tissue>
    </source>
</reference>
<gene>
    <name evidence="1" type="ORF">I4F81_003687</name>
</gene>
<keyword evidence="2" id="KW-1185">Reference proteome</keyword>
<comment type="caution">
    <text evidence="1">The sequence shown here is derived from an EMBL/GenBank/DDBJ whole genome shotgun (WGS) entry which is preliminary data.</text>
</comment>
<dbReference type="Proteomes" id="UP000798662">
    <property type="component" value="Chromosome 1"/>
</dbReference>